<dbReference type="PROSITE" id="PS51733">
    <property type="entry name" value="BPL_LPL_CATALYTIC"/>
    <property type="match status" value="1"/>
</dbReference>
<evidence type="ECO:0000313" key="3">
    <source>
        <dbReference type="EMBL" id="AWR99713.1"/>
    </source>
</evidence>
<dbReference type="InterPro" id="IPR004408">
    <property type="entry name" value="Biotin_CoA_COase_ligase"/>
</dbReference>
<reference evidence="4" key="2">
    <citation type="submission" date="2020-03" db="EMBL/GenBank/DDBJ databases">
        <title>Complete Genome Sequences of Extremely Thermoacidophilic, Metal-Mobilizing Type-Strain Members of the Archaeal Family Sulfolobaceae: Acidianus brierleyi DSM-1651T, Acidianus sulfidivorans DSM-18786T, Metallosphaera hakonensis DSM-7519T, and Metallosphaera prunae DSM-10039T.</title>
        <authorList>
            <person name="Counts J.A."/>
            <person name="Kelly R.M."/>
        </authorList>
    </citation>
    <scope>NUCLEOTIDE SEQUENCE [LARGE SCALE GENOMIC DNA]</scope>
    <source>
        <strain evidence="4">HO1-1</strain>
    </source>
</reference>
<feature type="domain" description="BPL/LPL catalytic" evidence="2">
    <location>
        <begin position="1"/>
        <end position="169"/>
    </location>
</feature>
<dbReference type="InterPro" id="IPR004143">
    <property type="entry name" value="BPL_LPL_catalytic"/>
</dbReference>
<dbReference type="NCBIfam" id="TIGR00121">
    <property type="entry name" value="birA_ligase"/>
    <property type="match status" value="1"/>
</dbReference>
<dbReference type="InterPro" id="IPR045864">
    <property type="entry name" value="aa-tRNA-synth_II/BPL/LPL"/>
</dbReference>
<protein>
    <submittedName>
        <fullName evidence="3">Biotin--[acetyl-CoA-carboxylase] ligase</fullName>
    </submittedName>
</protein>
<name>A0A2U9IUP5_9CREN</name>
<dbReference type="EMBL" id="CP029287">
    <property type="protein sequence ID" value="AWR99713.1"/>
    <property type="molecule type" value="Genomic_DNA"/>
</dbReference>
<dbReference type="AlphaFoldDB" id="A0A2U9IUP5"/>
<reference evidence="3 4" key="1">
    <citation type="submission" date="2018-05" db="EMBL/GenBank/DDBJ databases">
        <title>Complete Genome Sequences of Extremely Thermoacidophilic, Metal-Mobilizing Type-Strain Members of the Archaeal Family Sulfolobaceae: Acidianus brierleyi DSM-1651T, Acidianus sulfidivorans DSM-18786T, Metallosphaera hakonensis DSM-7519T, and Metallosphaera prunae DSM-10039T.</title>
        <authorList>
            <person name="Counts J.A."/>
            <person name="Kelly R.M."/>
        </authorList>
    </citation>
    <scope>NUCLEOTIDE SEQUENCE [LARGE SCALE GENOMIC DNA]</scope>
    <source>
        <strain evidence="3 4">HO1-1</strain>
    </source>
</reference>
<evidence type="ECO:0000256" key="1">
    <source>
        <dbReference type="ARBA" id="ARBA00022598"/>
    </source>
</evidence>
<sequence>MQVIKLSKVTSTQDFAEAISEMIDDDFVVVAEEQTRARGRYGREWYSPKGGLWVTYVIKGFDVAQIGMSTLRAALAIRKTLSKLVEAKIRWPNDVVVKDRKVSGVLLEAVTMGNKSTGFLGFGINTNVSSFPPGIKATSIKNETGIEVENEKLLKEVISEINAYLSLDSESVISELNENLSIKERKVKLKGRDWERECVALFVDRFGRLVTECGIMEVEEVLRLETS</sequence>
<dbReference type="STRING" id="1293036.GCA_001315825_00909"/>
<dbReference type="SUPFAM" id="SSF55681">
    <property type="entry name" value="Class II aaRS and biotin synthetases"/>
    <property type="match status" value="1"/>
</dbReference>
<dbReference type="Proteomes" id="UP000247586">
    <property type="component" value="Chromosome"/>
</dbReference>
<dbReference type="PANTHER" id="PTHR12835:SF5">
    <property type="entry name" value="BIOTIN--PROTEIN LIGASE"/>
    <property type="match status" value="1"/>
</dbReference>
<dbReference type="Pfam" id="PF03099">
    <property type="entry name" value="BPL_LplA_LipB"/>
    <property type="match status" value="1"/>
</dbReference>
<dbReference type="PANTHER" id="PTHR12835">
    <property type="entry name" value="BIOTIN PROTEIN LIGASE"/>
    <property type="match status" value="1"/>
</dbReference>
<organism evidence="3 4">
    <name type="scientific">Metallosphaera hakonensis JCM 8857 = DSM 7519</name>
    <dbReference type="NCBI Taxonomy" id="1293036"/>
    <lineage>
        <taxon>Archaea</taxon>
        <taxon>Thermoproteota</taxon>
        <taxon>Thermoprotei</taxon>
        <taxon>Sulfolobales</taxon>
        <taxon>Sulfolobaceae</taxon>
        <taxon>Metallosphaera</taxon>
    </lineage>
</organism>
<gene>
    <name evidence="3" type="ORF">DFR87_08445</name>
</gene>
<accession>A0A2U9IUP5</accession>
<dbReference type="OrthoDB" id="46252at2157"/>
<dbReference type="GO" id="GO:0004077">
    <property type="term" value="F:biotin--[biotin carboxyl-carrier protein] ligase activity"/>
    <property type="evidence" value="ECO:0007669"/>
    <property type="project" value="InterPro"/>
</dbReference>
<keyword evidence="1 3" id="KW-0436">Ligase</keyword>
<proteinExistence type="predicted"/>
<dbReference type="CDD" id="cd16442">
    <property type="entry name" value="BPL"/>
    <property type="match status" value="1"/>
</dbReference>
<evidence type="ECO:0000313" key="4">
    <source>
        <dbReference type="Proteomes" id="UP000247586"/>
    </source>
</evidence>
<dbReference type="RefSeq" id="WP_054836360.1">
    <property type="nucleotide sequence ID" value="NZ_BBBA01000003.1"/>
</dbReference>
<dbReference type="GO" id="GO:0005737">
    <property type="term" value="C:cytoplasm"/>
    <property type="evidence" value="ECO:0007669"/>
    <property type="project" value="TreeGrafter"/>
</dbReference>
<evidence type="ECO:0000259" key="2">
    <source>
        <dbReference type="PROSITE" id="PS51733"/>
    </source>
</evidence>
<keyword evidence="4" id="KW-1185">Reference proteome</keyword>
<dbReference type="GeneID" id="36835365"/>
<dbReference type="KEGG" id="mhk:DFR87_08445"/>
<dbReference type="Gene3D" id="3.30.930.10">
    <property type="entry name" value="Bira Bifunctional Protein, Domain 2"/>
    <property type="match status" value="1"/>
</dbReference>
<reference evidence="4" key="3">
    <citation type="submission" date="2020-03" db="EMBL/GenBank/DDBJ databases">
        <title>Sequencing and Assembly of Multiple Reported Metal-Biooxidizing Members of the Extremely Thermoacidophilic Archaeal Family Sulfolobaceae.</title>
        <authorList>
            <person name="Counts J.A."/>
            <person name="Kelly R.M."/>
        </authorList>
    </citation>
    <scope>NUCLEOTIDE SEQUENCE [LARGE SCALE GENOMIC DNA]</scope>
    <source>
        <strain evidence="4">HO1-1</strain>
    </source>
</reference>